<evidence type="ECO:0000256" key="2">
    <source>
        <dbReference type="SAM" id="MobiDB-lite"/>
    </source>
</evidence>
<name>F0SLC7_RUBBR</name>
<dbReference type="RefSeq" id="WP_013630738.1">
    <property type="nucleotide sequence ID" value="NC_015174.1"/>
</dbReference>
<accession>F0SLC7</accession>
<sequence length="187" mass="21264">MLTAFRGLCGATGVALLLISALLISGCGYGEALEDAADTENRQASDEAQPDIATEETMYDDGDRDAEAEVDEDDADETLFDAAELAGVSKEEFIKGLDTQMKKLDRQIEDMEARSDQIRDDVQRRWETTINSLREERAELKEEYKDLKDANEDLWEDFRATVMASWNKTRVALEKAENDFERYMKQE</sequence>
<feature type="compositionally biased region" description="Acidic residues" evidence="2">
    <location>
        <begin position="53"/>
        <end position="72"/>
    </location>
</feature>
<dbReference type="KEGG" id="pbs:Plabr_4461"/>
<dbReference type="EMBL" id="CP002546">
    <property type="protein sequence ID" value="ADY62033.1"/>
    <property type="molecule type" value="Genomic_DNA"/>
</dbReference>
<dbReference type="AlphaFoldDB" id="F0SLC7"/>
<evidence type="ECO:0000256" key="1">
    <source>
        <dbReference type="SAM" id="Coils"/>
    </source>
</evidence>
<organism evidence="3 4">
    <name type="scientific">Rubinisphaera brasiliensis (strain ATCC 49424 / DSM 5305 / JCM 21570 / IAM 15109 / NBRC 103401 / IFAM 1448)</name>
    <name type="common">Planctomyces brasiliensis</name>
    <dbReference type="NCBI Taxonomy" id="756272"/>
    <lineage>
        <taxon>Bacteria</taxon>
        <taxon>Pseudomonadati</taxon>
        <taxon>Planctomycetota</taxon>
        <taxon>Planctomycetia</taxon>
        <taxon>Planctomycetales</taxon>
        <taxon>Planctomycetaceae</taxon>
        <taxon>Rubinisphaera</taxon>
    </lineage>
</organism>
<dbReference type="PROSITE" id="PS51257">
    <property type="entry name" value="PROKAR_LIPOPROTEIN"/>
    <property type="match status" value="1"/>
</dbReference>
<keyword evidence="1" id="KW-0175">Coiled coil</keyword>
<proteinExistence type="predicted"/>
<keyword evidence="4" id="KW-1185">Reference proteome</keyword>
<feature type="region of interest" description="Disordered" evidence="2">
    <location>
        <begin position="38"/>
        <end position="72"/>
    </location>
</feature>
<protein>
    <submittedName>
        <fullName evidence="3">Uncharacterized protein</fullName>
    </submittedName>
</protein>
<evidence type="ECO:0000313" key="3">
    <source>
        <dbReference type="EMBL" id="ADY62033.1"/>
    </source>
</evidence>
<feature type="coiled-coil region" evidence="1">
    <location>
        <begin position="94"/>
        <end position="157"/>
    </location>
</feature>
<reference evidence="4" key="1">
    <citation type="submission" date="2011-02" db="EMBL/GenBank/DDBJ databases">
        <title>The complete genome of Planctomyces brasiliensis DSM 5305.</title>
        <authorList>
            <person name="Lucas S."/>
            <person name="Copeland A."/>
            <person name="Lapidus A."/>
            <person name="Bruce D."/>
            <person name="Goodwin L."/>
            <person name="Pitluck S."/>
            <person name="Kyrpides N."/>
            <person name="Mavromatis K."/>
            <person name="Pagani I."/>
            <person name="Ivanova N."/>
            <person name="Ovchinnikova G."/>
            <person name="Lu M."/>
            <person name="Detter J.C."/>
            <person name="Han C."/>
            <person name="Land M."/>
            <person name="Hauser L."/>
            <person name="Markowitz V."/>
            <person name="Cheng J.-F."/>
            <person name="Hugenholtz P."/>
            <person name="Woyke T."/>
            <person name="Wu D."/>
            <person name="Tindall B."/>
            <person name="Pomrenke H.G."/>
            <person name="Brambilla E."/>
            <person name="Klenk H.-P."/>
            <person name="Eisen J.A."/>
        </authorList>
    </citation>
    <scope>NUCLEOTIDE SEQUENCE [LARGE SCALE GENOMIC DNA]</scope>
    <source>
        <strain evidence="4">ATCC 49424 / DSM 5305 / JCM 21570 / NBRC 103401 / IFAM 1448</strain>
    </source>
</reference>
<dbReference type="Proteomes" id="UP000006860">
    <property type="component" value="Chromosome"/>
</dbReference>
<gene>
    <name evidence="3" type="ordered locus">Plabr_4461</name>
</gene>
<evidence type="ECO:0000313" key="4">
    <source>
        <dbReference type="Proteomes" id="UP000006860"/>
    </source>
</evidence>
<dbReference type="HOGENOM" id="CLU_1446644_0_0_0"/>